<dbReference type="InterPro" id="IPR006171">
    <property type="entry name" value="TOPRIM_dom"/>
</dbReference>
<protein>
    <recommendedName>
        <fullName evidence="11 12">Ribonuclease M5</fullName>
        <ecNumber evidence="11 12">3.1.26.8</ecNumber>
    </recommendedName>
    <alternativeName>
        <fullName evidence="11">RNase M5</fullName>
    </alternativeName>
    <alternativeName>
        <fullName evidence="11">Ribosomal RNA terminal maturase M5</fullName>
    </alternativeName>
</protein>
<keyword evidence="7 11" id="KW-0255">Endonuclease</keyword>
<dbReference type="PANTHER" id="PTHR39156">
    <property type="entry name" value="RIBONUCLEASE M5"/>
    <property type="match status" value="1"/>
</dbReference>
<comment type="similarity">
    <text evidence="11">Belongs to the ribonuclease M5 family.</text>
</comment>
<evidence type="ECO:0000256" key="10">
    <source>
        <dbReference type="ARBA" id="ARBA00022884"/>
    </source>
</evidence>
<keyword evidence="4 11" id="KW-0540">Nuclease</keyword>
<dbReference type="Proteomes" id="UP000255517">
    <property type="component" value="Unassembled WGS sequence"/>
</dbReference>
<dbReference type="GO" id="GO:0019843">
    <property type="term" value="F:rRNA binding"/>
    <property type="evidence" value="ECO:0007669"/>
    <property type="project" value="UniProtKB-KW"/>
</dbReference>
<dbReference type="PROSITE" id="PS50880">
    <property type="entry name" value="TOPRIM"/>
    <property type="match status" value="1"/>
</dbReference>
<dbReference type="OrthoDB" id="9791329at2"/>
<keyword evidence="5" id="KW-0479">Metal-binding</keyword>
<dbReference type="CDD" id="cd01027">
    <property type="entry name" value="TOPRIM_RNase_M5_like"/>
    <property type="match status" value="1"/>
</dbReference>
<sequence>MLKHIDDVIVVEGKDDVAAIKRACDCQIITTHGFGYGYKLINQLKEVSKRKRIIIFTDSDYMGSQIRKDLAKHLPNAKHAYLSQDKSSKDGDIGVENAKPEDILKALENARAVLNKKQIEYSLKDLRENKLVDHADAAKRRKLFCDILSIGYSNGKGLLNKLNSYGISRDEFNLAIEEVNNGKTL</sequence>
<dbReference type="AlphaFoldDB" id="A0A379C6N6"/>
<comment type="subcellular location">
    <subcellularLocation>
        <location evidence="11">Cytoplasm</location>
    </subcellularLocation>
</comment>
<dbReference type="RefSeq" id="WP_004826147.1">
    <property type="nucleotide sequence ID" value="NZ_CP165621.1"/>
</dbReference>
<dbReference type="SMART" id="SM00493">
    <property type="entry name" value="TOPRIM"/>
    <property type="match status" value="1"/>
</dbReference>
<dbReference type="Gene3D" id="3.40.1360.10">
    <property type="match status" value="1"/>
</dbReference>
<dbReference type="STRING" id="1122949.GCA_000378725_01340"/>
<evidence type="ECO:0000256" key="5">
    <source>
        <dbReference type="ARBA" id="ARBA00022723"/>
    </source>
</evidence>
<evidence type="ECO:0000256" key="3">
    <source>
        <dbReference type="ARBA" id="ARBA00022552"/>
    </source>
</evidence>
<accession>A0A379C6N6</accession>
<keyword evidence="3 11" id="KW-0698">rRNA processing</keyword>
<dbReference type="PANTHER" id="PTHR39156:SF1">
    <property type="entry name" value="RIBONUCLEASE M5"/>
    <property type="match status" value="1"/>
</dbReference>
<reference evidence="14 15" key="1">
    <citation type="submission" date="2018-06" db="EMBL/GenBank/DDBJ databases">
        <authorList>
            <consortium name="Pathogen Informatics"/>
            <person name="Doyle S."/>
        </authorList>
    </citation>
    <scope>NUCLEOTIDE SEQUENCE [LARGE SCALE GENOMIC DNA]</scope>
    <source>
        <strain evidence="14 15">NCTC13149</strain>
    </source>
</reference>
<evidence type="ECO:0000256" key="1">
    <source>
        <dbReference type="ARBA" id="ARBA00022490"/>
    </source>
</evidence>
<evidence type="ECO:0000256" key="6">
    <source>
        <dbReference type="ARBA" id="ARBA00022730"/>
    </source>
</evidence>
<keyword evidence="6 11" id="KW-0699">rRNA-binding</keyword>
<organism evidence="14 15">
    <name type="scientific">Peptoniphilus lacrimalis</name>
    <dbReference type="NCBI Taxonomy" id="33031"/>
    <lineage>
        <taxon>Bacteria</taxon>
        <taxon>Bacillati</taxon>
        <taxon>Bacillota</taxon>
        <taxon>Tissierellia</taxon>
        <taxon>Tissierellales</taxon>
        <taxon>Peptoniphilaceae</taxon>
        <taxon>Peptoniphilus</taxon>
    </lineage>
</organism>
<dbReference type="GO" id="GO:0006364">
    <property type="term" value="P:rRNA processing"/>
    <property type="evidence" value="ECO:0007669"/>
    <property type="project" value="UniProtKB-UniRule"/>
</dbReference>
<keyword evidence="8 11" id="KW-0378">Hydrolase</keyword>
<dbReference type="SUPFAM" id="SSF110455">
    <property type="entry name" value="Toprim domain"/>
    <property type="match status" value="1"/>
</dbReference>
<evidence type="ECO:0000256" key="7">
    <source>
        <dbReference type="ARBA" id="ARBA00022759"/>
    </source>
</evidence>
<proteinExistence type="inferred from homology"/>
<keyword evidence="2 11" id="KW-0690">Ribosome biogenesis</keyword>
<dbReference type="InterPro" id="IPR004466">
    <property type="entry name" value="RNase_M5"/>
</dbReference>
<name>A0A379C6N6_9FIRM</name>
<gene>
    <name evidence="11" type="primary">rnmV</name>
    <name evidence="14" type="ORF">NCTC13149_01669</name>
</gene>
<comment type="catalytic activity">
    <reaction evidence="11">
        <text>Endonucleolytic cleavage of RNA, removing 21 and 42 nucleotides, respectively, from the 5'- and 3'-termini of a 5S-rRNA precursor.</text>
        <dbReference type="EC" id="3.1.26.8"/>
    </reaction>
</comment>
<dbReference type="Pfam" id="PF01751">
    <property type="entry name" value="Toprim"/>
    <property type="match status" value="1"/>
</dbReference>
<dbReference type="NCBIfam" id="TIGR00334">
    <property type="entry name" value="5S_RNA_mat_M5"/>
    <property type="match status" value="1"/>
</dbReference>
<keyword evidence="1 11" id="KW-0963">Cytoplasm</keyword>
<dbReference type="EC" id="3.1.26.8" evidence="11 12"/>
<dbReference type="InterPro" id="IPR034141">
    <property type="entry name" value="TOPRIM_RNase_M5-like"/>
</dbReference>
<dbReference type="EMBL" id="UGSZ01000001">
    <property type="protein sequence ID" value="SUB57811.1"/>
    <property type="molecule type" value="Genomic_DNA"/>
</dbReference>
<evidence type="ECO:0000259" key="13">
    <source>
        <dbReference type="PROSITE" id="PS50880"/>
    </source>
</evidence>
<dbReference type="InterPro" id="IPR025156">
    <property type="entry name" value="RNase_M5_C"/>
</dbReference>
<comment type="function">
    <text evidence="11">Required for correct processing of both the 5' and 3' ends of 5S rRNA precursor. Cleaves both sides of a double-stranded region yielding mature 5S rRNA in one step.</text>
</comment>
<dbReference type="Pfam" id="PF13331">
    <property type="entry name" value="DUF4093"/>
    <property type="match status" value="1"/>
</dbReference>
<dbReference type="HAMAP" id="MF_01469">
    <property type="entry name" value="RNase_M5"/>
    <property type="match status" value="1"/>
</dbReference>
<evidence type="ECO:0000313" key="15">
    <source>
        <dbReference type="Proteomes" id="UP000255517"/>
    </source>
</evidence>
<keyword evidence="10 11" id="KW-0694">RNA-binding</keyword>
<keyword evidence="9" id="KW-0460">Magnesium</keyword>
<dbReference type="GO" id="GO:0005737">
    <property type="term" value="C:cytoplasm"/>
    <property type="evidence" value="ECO:0007669"/>
    <property type="project" value="UniProtKB-SubCell"/>
</dbReference>
<evidence type="ECO:0000256" key="2">
    <source>
        <dbReference type="ARBA" id="ARBA00022517"/>
    </source>
</evidence>
<dbReference type="GO" id="GO:0043822">
    <property type="term" value="F:ribonuclease M5 activity"/>
    <property type="evidence" value="ECO:0007669"/>
    <property type="project" value="UniProtKB-UniRule"/>
</dbReference>
<evidence type="ECO:0000256" key="11">
    <source>
        <dbReference type="HAMAP-Rule" id="MF_01469"/>
    </source>
</evidence>
<evidence type="ECO:0000313" key="14">
    <source>
        <dbReference type="EMBL" id="SUB57811.1"/>
    </source>
</evidence>
<evidence type="ECO:0000256" key="9">
    <source>
        <dbReference type="ARBA" id="ARBA00022842"/>
    </source>
</evidence>
<feature type="domain" description="Toprim" evidence="13">
    <location>
        <begin position="6"/>
        <end position="86"/>
    </location>
</feature>
<dbReference type="GO" id="GO:0046872">
    <property type="term" value="F:metal ion binding"/>
    <property type="evidence" value="ECO:0007669"/>
    <property type="project" value="UniProtKB-KW"/>
</dbReference>
<evidence type="ECO:0000256" key="8">
    <source>
        <dbReference type="ARBA" id="ARBA00022801"/>
    </source>
</evidence>
<evidence type="ECO:0000256" key="12">
    <source>
        <dbReference type="NCBIfam" id="TIGR00334"/>
    </source>
</evidence>
<evidence type="ECO:0000256" key="4">
    <source>
        <dbReference type="ARBA" id="ARBA00022722"/>
    </source>
</evidence>